<evidence type="ECO:0000313" key="2">
    <source>
        <dbReference type="Proteomes" id="UP001551584"/>
    </source>
</evidence>
<organism evidence="1 2">
    <name type="scientific">Streptomyces chilikensis</name>
    <dbReference type="NCBI Taxonomy" id="1194079"/>
    <lineage>
        <taxon>Bacteria</taxon>
        <taxon>Bacillati</taxon>
        <taxon>Actinomycetota</taxon>
        <taxon>Actinomycetes</taxon>
        <taxon>Kitasatosporales</taxon>
        <taxon>Streptomycetaceae</taxon>
        <taxon>Streptomyces</taxon>
    </lineage>
</organism>
<keyword evidence="2" id="KW-1185">Reference proteome</keyword>
<comment type="caution">
    <text evidence="1">The sequence shown here is derived from an EMBL/GenBank/DDBJ whole genome shotgun (WGS) entry which is preliminary data.</text>
</comment>
<name>A0ABV3EJD1_9ACTN</name>
<proteinExistence type="predicted"/>
<sequence length="227" mass="23599">MTGTDAGLRGGMPAVDPQACNALTVTGAGLLAPEVQLQALASTAPVPVGTARSVNVDLVHPGGCPDVWQVGARLSPAHGEATLTTAANLLPSPGTWVNSALVVTLPEPGRYYLSWDVRAQVCATANYCTNAWVEAAIFDNATNGVEAGARTVCQHQFSKANDGTALQTCQSGSVPITHITVVTVAQGTRTLRLKGLFQNATTCANSSFQSATLVASRNYVTWFKITD</sequence>
<dbReference type="EMBL" id="JBEZNA010000004">
    <property type="protein sequence ID" value="MEU9576306.1"/>
    <property type="molecule type" value="Genomic_DNA"/>
</dbReference>
<gene>
    <name evidence="1" type="ORF">AB0D95_03280</name>
</gene>
<evidence type="ECO:0000313" key="1">
    <source>
        <dbReference type="EMBL" id="MEU9576306.1"/>
    </source>
</evidence>
<protein>
    <submittedName>
        <fullName evidence="1">Uncharacterized protein</fullName>
    </submittedName>
</protein>
<dbReference type="Proteomes" id="UP001551584">
    <property type="component" value="Unassembled WGS sequence"/>
</dbReference>
<accession>A0ABV3EJD1</accession>
<dbReference type="RefSeq" id="WP_359268438.1">
    <property type="nucleotide sequence ID" value="NZ_JBEZNA010000004.1"/>
</dbReference>
<reference evidence="1 2" key="1">
    <citation type="submission" date="2024-06" db="EMBL/GenBank/DDBJ databases">
        <title>The Natural Products Discovery Center: Release of the First 8490 Sequenced Strains for Exploring Actinobacteria Biosynthetic Diversity.</title>
        <authorList>
            <person name="Kalkreuter E."/>
            <person name="Kautsar S.A."/>
            <person name="Yang D."/>
            <person name="Bader C.D."/>
            <person name="Teijaro C.N."/>
            <person name="Fluegel L."/>
            <person name="Davis C.M."/>
            <person name="Simpson J.R."/>
            <person name="Lauterbach L."/>
            <person name="Steele A.D."/>
            <person name="Gui C."/>
            <person name="Meng S."/>
            <person name="Li G."/>
            <person name="Viehrig K."/>
            <person name="Ye F."/>
            <person name="Su P."/>
            <person name="Kiefer A.F."/>
            <person name="Nichols A."/>
            <person name="Cepeda A.J."/>
            <person name="Yan W."/>
            <person name="Fan B."/>
            <person name="Jiang Y."/>
            <person name="Adhikari A."/>
            <person name="Zheng C.-J."/>
            <person name="Schuster L."/>
            <person name="Cowan T.M."/>
            <person name="Smanski M.J."/>
            <person name="Chevrette M.G."/>
            <person name="De Carvalho L.P.S."/>
            <person name="Shen B."/>
        </authorList>
    </citation>
    <scope>NUCLEOTIDE SEQUENCE [LARGE SCALE GENOMIC DNA]</scope>
    <source>
        <strain evidence="1 2">NPDC048117</strain>
    </source>
</reference>